<dbReference type="RefSeq" id="WP_227704791.1">
    <property type="nucleotide sequence ID" value="NZ_CP123000.1"/>
</dbReference>
<protein>
    <submittedName>
        <fullName evidence="1">Uncharacterized protein</fullName>
    </submittedName>
</protein>
<dbReference type="Proteomes" id="UP001227095">
    <property type="component" value="Chromosome"/>
</dbReference>
<keyword evidence="2" id="KW-1185">Reference proteome</keyword>
<evidence type="ECO:0000313" key="1">
    <source>
        <dbReference type="EMBL" id="WGI68152.1"/>
    </source>
</evidence>
<proteinExistence type="predicted"/>
<dbReference type="EMBL" id="CP123000">
    <property type="protein sequence ID" value="WGI68152.1"/>
    <property type="molecule type" value="Genomic_DNA"/>
</dbReference>
<organism evidence="1 2">
    <name type="scientific">Neorhizobium petrolearium</name>
    <dbReference type="NCBI Taxonomy" id="515361"/>
    <lineage>
        <taxon>Bacteria</taxon>
        <taxon>Pseudomonadati</taxon>
        <taxon>Pseudomonadota</taxon>
        <taxon>Alphaproteobacteria</taxon>
        <taxon>Hyphomicrobiales</taxon>
        <taxon>Rhizobiaceae</taxon>
        <taxon>Rhizobium/Agrobacterium group</taxon>
        <taxon>Neorhizobium</taxon>
    </lineage>
</organism>
<evidence type="ECO:0000313" key="2">
    <source>
        <dbReference type="Proteomes" id="UP001227095"/>
    </source>
</evidence>
<gene>
    <name evidence="1" type="ORF">QEO92_24865</name>
</gene>
<sequence>MTAMVVAAGSEKIQVPPIASKSAITPRTLHDKSRQFMIARLGSFFRVPA</sequence>
<reference evidence="1 2" key="1">
    <citation type="submission" date="2023-04" db="EMBL/GenBank/DDBJ databases">
        <title>Neorhizobium petrolearium OS53, complete genome.</title>
        <authorList>
            <person name="Yu T."/>
        </authorList>
    </citation>
    <scope>NUCLEOTIDE SEQUENCE [LARGE SCALE GENOMIC DNA]</scope>
    <source>
        <strain evidence="1 2">OS53</strain>
    </source>
</reference>
<name>A0ABY8M0Q6_9HYPH</name>
<accession>A0ABY8M0Q6</accession>